<dbReference type="GO" id="GO:0003676">
    <property type="term" value="F:nucleic acid binding"/>
    <property type="evidence" value="ECO:0007669"/>
    <property type="project" value="InterPro"/>
</dbReference>
<dbReference type="Pfam" id="PF17657">
    <property type="entry name" value="DNA_pol3_finger"/>
    <property type="match status" value="1"/>
</dbReference>
<dbReference type="NCBIfam" id="TIGR00594">
    <property type="entry name" value="polc"/>
    <property type="match status" value="1"/>
</dbReference>
<dbReference type="InterPro" id="IPR029460">
    <property type="entry name" value="DNAPol_HHH"/>
</dbReference>
<dbReference type="PANTHER" id="PTHR32294:SF0">
    <property type="entry name" value="DNA POLYMERASE III SUBUNIT ALPHA"/>
    <property type="match status" value="1"/>
</dbReference>
<dbReference type="InterPro" id="IPR016195">
    <property type="entry name" value="Pol/histidinol_Pase-like"/>
</dbReference>
<dbReference type="SUPFAM" id="SSF89550">
    <property type="entry name" value="PHP domain-like"/>
    <property type="match status" value="1"/>
</dbReference>
<dbReference type="Gene3D" id="3.20.20.140">
    <property type="entry name" value="Metal-dependent hydrolases"/>
    <property type="match status" value="1"/>
</dbReference>
<dbReference type="InterPro" id="IPR004805">
    <property type="entry name" value="DnaE2/DnaE/PolC"/>
</dbReference>
<dbReference type="InterPro" id="IPR041931">
    <property type="entry name" value="DNA_pol3_alpha_thumb_dom"/>
</dbReference>
<comment type="subcellular location">
    <subcellularLocation>
        <location evidence="1">Cytoplasm</location>
    </subcellularLocation>
</comment>
<keyword evidence="7" id="KW-0235">DNA replication</keyword>
<dbReference type="Pfam" id="PF01336">
    <property type="entry name" value="tRNA_anti-codon"/>
    <property type="match status" value="1"/>
</dbReference>
<dbReference type="Pfam" id="PF07733">
    <property type="entry name" value="DNA_pol3_alpha"/>
    <property type="match status" value="1"/>
</dbReference>
<comment type="caution">
    <text evidence="11">The sequence shown here is derived from an EMBL/GenBank/DDBJ whole genome shotgun (WGS) entry which is preliminary data.</text>
</comment>
<evidence type="ECO:0000256" key="4">
    <source>
        <dbReference type="ARBA" id="ARBA00022490"/>
    </source>
</evidence>
<dbReference type="CDD" id="cd07433">
    <property type="entry name" value="PHP_PolIIIA_DnaE1"/>
    <property type="match status" value="1"/>
</dbReference>
<evidence type="ECO:0000256" key="2">
    <source>
        <dbReference type="ARBA" id="ARBA00012417"/>
    </source>
</evidence>
<organism evidence="11 12">
    <name type="scientific">Amantichitinum ursilacus</name>
    <dbReference type="NCBI Taxonomy" id="857265"/>
    <lineage>
        <taxon>Bacteria</taxon>
        <taxon>Pseudomonadati</taxon>
        <taxon>Pseudomonadota</taxon>
        <taxon>Betaproteobacteria</taxon>
        <taxon>Neisseriales</taxon>
        <taxon>Chitinibacteraceae</taxon>
        <taxon>Amantichitinum</taxon>
    </lineage>
</organism>
<evidence type="ECO:0000256" key="5">
    <source>
        <dbReference type="ARBA" id="ARBA00022679"/>
    </source>
</evidence>
<keyword evidence="5 11" id="KW-0808">Transferase</keyword>
<name>A0A0N1JTY7_9NEIS</name>
<dbReference type="GO" id="GO:0003887">
    <property type="term" value="F:DNA-directed DNA polymerase activity"/>
    <property type="evidence" value="ECO:0007669"/>
    <property type="project" value="UniProtKB-KW"/>
</dbReference>
<reference evidence="11 12" key="1">
    <citation type="submission" date="2015-07" db="EMBL/GenBank/DDBJ databases">
        <title>Draft genome sequence of the Amantichitinum ursilacus IGB-41, a new chitin-degrading bacterium.</title>
        <authorList>
            <person name="Kirstahler P."/>
            <person name="Guenther M."/>
            <person name="Grumaz C."/>
            <person name="Rupp S."/>
            <person name="Zibek S."/>
            <person name="Sohn K."/>
        </authorList>
    </citation>
    <scope>NUCLEOTIDE SEQUENCE [LARGE SCALE GENOMIC DNA]</scope>
    <source>
        <strain evidence="11 12">IGB-41</strain>
    </source>
</reference>
<evidence type="ECO:0000256" key="9">
    <source>
        <dbReference type="ARBA" id="ARBA00049244"/>
    </source>
</evidence>
<dbReference type="PANTHER" id="PTHR32294">
    <property type="entry name" value="DNA POLYMERASE III SUBUNIT ALPHA"/>
    <property type="match status" value="1"/>
</dbReference>
<comment type="catalytic activity">
    <reaction evidence="9">
        <text>DNA(n) + a 2'-deoxyribonucleoside 5'-triphosphate = DNA(n+1) + diphosphate</text>
        <dbReference type="Rhea" id="RHEA:22508"/>
        <dbReference type="Rhea" id="RHEA-COMP:17339"/>
        <dbReference type="Rhea" id="RHEA-COMP:17340"/>
        <dbReference type="ChEBI" id="CHEBI:33019"/>
        <dbReference type="ChEBI" id="CHEBI:61560"/>
        <dbReference type="ChEBI" id="CHEBI:173112"/>
        <dbReference type="EC" id="2.7.7.7"/>
    </reaction>
</comment>
<dbReference type="GO" id="GO:0006260">
    <property type="term" value="P:DNA replication"/>
    <property type="evidence" value="ECO:0007669"/>
    <property type="project" value="UniProtKB-KW"/>
</dbReference>
<evidence type="ECO:0000256" key="7">
    <source>
        <dbReference type="ARBA" id="ARBA00022705"/>
    </source>
</evidence>
<evidence type="ECO:0000313" key="11">
    <source>
        <dbReference type="EMBL" id="KPC55445.1"/>
    </source>
</evidence>
<evidence type="ECO:0000256" key="1">
    <source>
        <dbReference type="ARBA" id="ARBA00004496"/>
    </source>
</evidence>
<proteinExistence type="predicted"/>
<keyword evidence="6 11" id="KW-0548">Nucleotidyltransferase</keyword>
<dbReference type="Pfam" id="PF02811">
    <property type="entry name" value="PHP"/>
    <property type="match status" value="1"/>
</dbReference>
<dbReference type="PATRIC" id="fig|857265.3.peg.473"/>
<sequence length="1161" mass="129132">MPTVPAASGKMRRMNTPAFIHLRFHSEFSVTDGIVRIDDAVARAKALGMPALGIADLSNLFGLVKHYKACRSAGLKPIAGVDVWIENDEDLNKPFRVQLIAKDRNGYGRLCELLTRAFLENQSRGKAEVRKEWLDSGDNSGLICLSGAHMGEVGVALLNGNYEQAKLLAQWWQRRFAGAFYLELQRTGKPECEPSVQGHLDLAVELDLPVVATHPIQFMDQDDFKAHEARTCIAEGYVVNDKRRPRLFTEEQYFKTPEQMAQLFEDVPEALANTVGIAQRCNLQIVLGKNFLPLFPTPDGMTLDDFLVHQAKEGLEQRLVALYPDAAQRDAERPRYQDRLKFETDTIIQMGFPGYFLIVADFIVWAKHNGCPVGPGRGSGAGSLVAYSLGITDIDPTAYALLFERFLNPERVSMPDFDIDFCQDNRWRVIEYVRGKYGAEAVSQIATFGTMAAKAVVRDVGRVLDLPYMFCDGLSKLIPAAPGKQYSLDDAVEMVPELAERVKNEEEVSELWILAKKLEGLTRNIGMHAGGVLIAPGQITDFCPVYQAGGADSSPVSMLDKDDVEQVGLVKFDFLGLRNLTIIELALQYIKQQTGEYLDLMSLGFGDQAAYQVFRDANTTAVFQVESDGMKRLLEKLQPDRFEDIIAVLALYRPGPLGSGMVDTFINRKKGLEQPDYFHPDLEACLEPTYGVIVYQEQVMQISQIIGGYTLGGADMLRRAMGKKKPEEMAKHRVTIAEGAAKKGYDPQLAEHLFDLMTKFAEYGFNKSHTAAYAVVSYHTAWLKAHHTAAFMAATMSSELDNTDQLKVFYDDCVEKNKLEILPPDVNASVYRFVPVGKKQIRYALGAIKGVGEGAVNMIVAERTENGPFKDLYDFCMRTDKKEVNKRVIEALIRGGAFDALEPNRAQLLANVEQAMSLAEHAAANANQGSLFDVFEPSAAPTVEWITAPAWDDKTRLAEEKPAIGFYLSGHPFDAYAKDVKSFIKTRLDRLQPTRTKDTQFIAGIVIGVRVKNGDRGRMAFVTLDDGWAKQDVTVYSEVYEANRTKFTEDALLVIAGKISEDRFSGGLRVIADGVMDIAEARSQFARALTLKFNGNADAARLQQVLDTHSGGQCPVEIEYHNANARCKLELGRSWQVTLHDELVDKLKTWLGNDAVSVRFQ</sequence>
<dbReference type="AlphaFoldDB" id="A0A0N1JTY7"/>
<dbReference type="InterPro" id="IPR011708">
    <property type="entry name" value="DNA_pol3_alpha_NTPase_dom"/>
</dbReference>
<evidence type="ECO:0000259" key="10">
    <source>
        <dbReference type="SMART" id="SM00481"/>
    </source>
</evidence>
<feature type="domain" description="Polymerase/histidinol phosphatase N-terminal" evidence="10">
    <location>
        <begin position="20"/>
        <end position="87"/>
    </location>
</feature>
<dbReference type="NCBIfam" id="NF004226">
    <property type="entry name" value="PRK05673.1"/>
    <property type="match status" value="1"/>
</dbReference>
<dbReference type="SMART" id="SM00481">
    <property type="entry name" value="POLIIIAc"/>
    <property type="match status" value="1"/>
</dbReference>
<evidence type="ECO:0000313" key="12">
    <source>
        <dbReference type="Proteomes" id="UP000037939"/>
    </source>
</evidence>
<dbReference type="InterPro" id="IPR004365">
    <property type="entry name" value="NA-bd_OB_tRNA"/>
</dbReference>
<evidence type="ECO:0000256" key="6">
    <source>
        <dbReference type="ARBA" id="ARBA00022695"/>
    </source>
</evidence>
<protein>
    <recommendedName>
        <fullName evidence="3">DNA polymerase III subunit alpha</fullName>
        <ecNumber evidence="2">2.7.7.7</ecNumber>
    </recommendedName>
</protein>
<dbReference type="InterPro" id="IPR049821">
    <property type="entry name" value="PolIIIA_DnaE1_PHP"/>
</dbReference>
<dbReference type="EMBL" id="LAQT01000001">
    <property type="protein sequence ID" value="KPC55445.1"/>
    <property type="molecule type" value="Genomic_DNA"/>
</dbReference>
<dbReference type="InterPro" id="IPR003141">
    <property type="entry name" value="Pol/His_phosphatase_N"/>
</dbReference>
<evidence type="ECO:0000256" key="3">
    <source>
        <dbReference type="ARBA" id="ARBA00019114"/>
    </source>
</evidence>
<dbReference type="Pfam" id="PF20914">
    <property type="entry name" value="DNA_pol_IIIA_C"/>
    <property type="match status" value="1"/>
</dbReference>
<accession>A0A0N1JTY7</accession>
<dbReference type="EC" id="2.7.7.7" evidence="2"/>
<dbReference type="GO" id="GO:0008408">
    <property type="term" value="F:3'-5' exonuclease activity"/>
    <property type="evidence" value="ECO:0007669"/>
    <property type="project" value="InterPro"/>
</dbReference>
<dbReference type="CDD" id="cd04485">
    <property type="entry name" value="DnaE_OBF"/>
    <property type="match status" value="1"/>
</dbReference>
<dbReference type="Gene3D" id="1.10.150.870">
    <property type="match status" value="1"/>
</dbReference>
<evidence type="ECO:0000256" key="8">
    <source>
        <dbReference type="ARBA" id="ARBA00022932"/>
    </source>
</evidence>
<dbReference type="STRING" id="857265.WG78_02270"/>
<keyword evidence="12" id="KW-1185">Reference proteome</keyword>
<dbReference type="GO" id="GO:0005737">
    <property type="term" value="C:cytoplasm"/>
    <property type="evidence" value="ECO:0007669"/>
    <property type="project" value="UniProtKB-SubCell"/>
</dbReference>
<dbReference type="InterPro" id="IPR040982">
    <property type="entry name" value="DNA_pol3_finger"/>
</dbReference>
<gene>
    <name evidence="11" type="primary">dnaE</name>
    <name evidence="11" type="ORF">WG78_02270</name>
</gene>
<dbReference type="InterPro" id="IPR004013">
    <property type="entry name" value="PHP_dom"/>
</dbReference>
<keyword evidence="8" id="KW-0239">DNA-directed DNA polymerase</keyword>
<dbReference type="Gene3D" id="1.10.10.1600">
    <property type="entry name" value="Bacterial DNA polymerase III alpha subunit, thumb domain"/>
    <property type="match status" value="1"/>
</dbReference>
<dbReference type="InterPro" id="IPR048472">
    <property type="entry name" value="DNA_pol_IIIA_C"/>
</dbReference>
<dbReference type="Pfam" id="PF14579">
    <property type="entry name" value="HHH_6"/>
    <property type="match status" value="1"/>
</dbReference>
<dbReference type="Proteomes" id="UP000037939">
    <property type="component" value="Unassembled WGS sequence"/>
</dbReference>
<keyword evidence="4" id="KW-0963">Cytoplasm</keyword>